<dbReference type="AlphaFoldDB" id="A0AAJ8LDS9"/>
<feature type="compositionally biased region" description="Pro residues" evidence="1">
    <location>
        <begin position="1"/>
        <end position="11"/>
    </location>
</feature>
<reference evidence="2" key="2">
    <citation type="submission" date="2024-01" db="EMBL/GenBank/DDBJ databases">
        <title>Comparative genomics of Cryptococcus and Kwoniella reveals pathogenesis evolution and contrasting modes of karyotype evolution via chromosome fusion or intercentromeric recombination.</title>
        <authorList>
            <person name="Coelho M.A."/>
            <person name="David-Palma M."/>
            <person name="Shea T."/>
            <person name="Bowers K."/>
            <person name="McGinley-Smith S."/>
            <person name="Mohammad A.W."/>
            <person name="Gnirke A."/>
            <person name="Yurkov A.M."/>
            <person name="Nowrousian M."/>
            <person name="Sun S."/>
            <person name="Cuomo C.A."/>
            <person name="Heitman J."/>
        </authorList>
    </citation>
    <scope>NUCLEOTIDE SEQUENCE</scope>
    <source>
        <strain evidence="2">CBS 12478</strain>
    </source>
</reference>
<evidence type="ECO:0000313" key="2">
    <source>
        <dbReference type="EMBL" id="WWD16591.1"/>
    </source>
</evidence>
<feature type="region of interest" description="Disordered" evidence="1">
    <location>
        <begin position="121"/>
        <end position="176"/>
    </location>
</feature>
<name>A0AAJ8LDS9_9TREE</name>
<protein>
    <submittedName>
        <fullName evidence="2">Uncharacterized protein</fullName>
    </submittedName>
</protein>
<keyword evidence="3" id="KW-1185">Reference proteome</keyword>
<dbReference type="KEGG" id="ksn:43586788"/>
<dbReference type="RefSeq" id="XP_031863012.2">
    <property type="nucleotide sequence ID" value="XM_032002673.2"/>
</dbReference>
<feature type="compositionally biased region" description="Polar residues" evidence="1">
    <location>
        <begin position="137"/>
        <end position="158"/>
    </location>
</feature>
<dbReference type="GeneID" id="43586788"/>
<evidence type="ECO:0000313" key="3">
    <source>
        <dbReference type="Proteomes" id="UP000322225"/>
    </source>
</evidence>
<organism evidence="2 3">
    <name type="scientific">Kwoniella shandongensis</name>
    <dbReference type="NCBI Taxonomy" id="1734106"/>
    <lineage>
        <taxon>Eukaryota</taxon>
        <taxon>Fungi</taxon>
        <taxon>Dikarya</taxon>
        <taxon>Basidiomycota</taxon>
        <taxon>Agaricomycotina</taxon>
        <taxon>Tremellomycetes</taxon>
        <taxon>Tremellales</taxon>
        <taxon>Cryptococcaceae</taxon>
        <taxon>Kwoniella</taxon>
    </lineage>
</organism>
<evidence type="ECO:0000256" key="1">
    <source>
        <dbReference type="SAM" id="MobiDB-lite"/>
    </source>
</evidence>
<proteinExistence type="predicted"/>
<feature type="region of interest" description="Disordered" evidence="1">
    <location>
        <begin position="1"/>
        <end position="30"/>
    </location>
</feature>
<dbReference type="EMBL" id="CP144052">
    <property type="protein sequence ID" value="WWD16591.1"/>
    <property type="molecule type" value="Genomic_DNA"/>
</dbReference>
<reference evidence="2" key="1">
    <citation type="submission" date="2017-08" db="EMBL/GenBank/DDBJ databases">
        <authorList>
            <person name="Cuomo C."/>
            <person name="Billmyre B."/>
            <person name="Heitman J."/>
        </authorList>
    </citation>
    <scope>NUCLEOTIDE SEQUENCE</scope>
    <source>
        <strain evidence="2">CBS 12478</strain>
    </source>
</reference>
<dbReference type="Proteomes" id="UP000322225">
    <property type="component" value="Chromosome 2"/>
</dbReference>
<gene>
    <name evidence="2" type="ORF">CI109_101019</name>
</gene>
<feature type="compositionally biased region" description="Polar residues" evidence="1">
    <location>
        <begin position="12"/>
        <end position="30"/>
    </location>
</feature>
<accession>A0AAJ8LDS9</accession>
<sequence>MMSLPPQPATPPTSGRDTTCNRLSPYSTHTTEPLARLDSLIQNMSTILRALSLQPSASPIYITSLHMFLQRASDLHPSNSHFGSLGVSAPVDMPRCEDVDHLEKEWLESEVVAAWYGPRLQPRSQPQSHPHVISAEATGTSETGQIRTITRARSQTPRRMSGRGYGQKISPTSKWSGSMLAHLPESASKEEVEDLTKTKSLIREEIKEREQRLRRDFSYVGLNDDCL</sequence>